<evidence type="ECO:0000256" key="1">
    <source>
        <dbReference type="ARBA" id="ARBA00004651"/>
    </source>
</evidence>
<keyword evidence="4 7" id="KW-0812">Transmembrane</keyword>
<evidence type="ECO:0000313" key="11">
    <source>
        <dbReference type="Proteomes" id="UP000199394"/>
    </source>
</evidence>
<feature type="transmembrane region" description="Helical" evidence="7">
    <location>
        <begin position="20"/>
        <end position="41"/>
    </location>
</feature>
<dbReference type="Pfam" id="PF13807">
    <property type="entry name" value="GNVR"/>
    <property type="match status" value="1"/>
</dbReference>
<dbReference type="STRING" id="81409.SAMN04515656_13910"/>
<reference evidence="10 11" key="1">
    <citation type="submission" date="2016-10" db="EMBL/GenBank/DDBJ databases">
        <authorList>
            <person name="de Groot N.N."/>
        </authorList>
    </citation>
    <scope>NUCLEOTIDE SEQUENCE [LARGE SCALE GENOMIC DNA]</scope>
    <source>
        <strain evidence="10 11">SR12</strain>
    </source>
</reference>
<dbReference type="OrthoDB" id="2360475at2"/>
<dbReference type="AlphaFoldDB" id="A0A1H4EEU2"/>
<sequence>MEEEISLHEILDLLRDNWKFIVGLTVVAVLIAGIFTTFFIAPKYSSSTTLIVGKPEGYSETGSSATYNDVLTNQKLVGTYSEIAKSESIMSKVASNLHLSYTDKQLAGMVEVTTVNDTELIEITVTSTDPQEAANIANETATVFMDNIAGLMKINNLQIVDVAKVDNKPVSPNLKLNLAIAFLLGVVISVFIVFIKEMLNTTVKSVEELKNLVGDIPIVAVIPHASELSSQGEK</sequence>
<dbReference type="InterPro" id="IPR032807">
    <property type="entry name" value="GNVR"/>
</dbReference>
<feature type="domain" description="Polysaccharide chain length determinant N-terminal" evidence="8">
    <location>
        <begin position="3"/>
        <end position="97"/>
    </location>
</feature>
<keyword evidence="6 7" id="KW-0472">Membrane</keyword>
<dbReference type="PANTHER" id="PTHR32309:SF13">
    <property type="entry name" value="FERRIC ENTEROBACTIN TRANSPORT PROTEIN FEPE"/>
    <property type="match status" value="1"/>
</dbReference>
<evidence type="ECO:0000259" key="9">
    <source>
        <dbReference type="Pfam" id="PF13807"/>
    </source>
</evidence>
<dbReference type="Pfam" id="PF02706">
    <property type="entry name" value="Wzz"/>
    <property type="match status" value="1"/>
</dbReference>
<comment type="subcellular location">
    <subcellularLocation>
        <location evidence="1">Cell membrane</location>
        <topology evidence="1">Multi-pass membrane protein</topology>
    </subcellularLocation>
</comment>
<evidence type="ECO:0000256" key="3">
    <source>
        <dbReference type="ARBA" id="ARBA00022475"/>
    </source>
</evidence>
<evidence type="ECO:0000256" key="4">
    <source>
        <dbReference type="ARBA" id="ARBA00022692"/>
    </source>
</evidence>
<organism evidence="10 11">
    <name type="scientific">Eubacterium aggregans</name>
    <dbReference type="NCBI Taxonomy" id="81409"/>
    <lineage>
        <taxon>Bacteria</taxon>
        <taxon>Bacillati</taxon>
        <taxon>Bacillota</taxon>
        <taxon>Clostridia</taxon>
        <taxon>Eubacteriales</taxon>
        <taxon>Eubacteriaceae</taxon>
        <taxon>Eubacterium</taxon>
    </lineage>
</organism>
<comment type="similarity">
    <text evidence="2">Belongs to the CpsC/CapA family.</text>
</comment>
<keyword evidence="5 7" id="KW-1133">Transmembrane helix</keyword>
<evidence type="ECO:0000256" key="7">
    <source>
        <dbReference type="SAM" id="Phobius"/>
    </source>
</evidence>
<evidence type="ECO:0000313" key="10">
    <source>
        <dbReference type="EMBL" id="SEA83337.1"/>
    </source>
</evidence>
<dbReference type="InterPro" id="IPR050445">
    <property type="entry name" value="Bact_polysacc_biosynth/exp"/>
</dbReference>
<keyword evidence="11" id="KW-1185">Reference proteome</keyword>
<evidence type="ECO:0000259" key="8">
    <source>
        <dbReference type="Pfam" id="PF02706"/>
    </source>
</evidence>
<evidence type="ECO:0000256" key="6">
    <source>
        <dbReference type="ARBA" id="ARBA00023136"/>
    </source>
</evidence>
<accession>A0A1H4EEU2</accession>
<dbReference type="Proteomes" id="UP000199394">
    <property type="component" value="Unassembled WGS sequence"/>
</dbReference>
<protein>
    <submittedName>
        <fullName evidence="10">Capsular polysaccharide biosynthesis protein</fullName>
    </submittedName>
</protein>
<name>A0A1H4EEU2_9FIRM</name>
<evidence type="ECO:0000256" key="5">
    <source>
        <dbReference type="ARBA" id="ARBA00022989"/>
    </source>
</evidence>
<evidence type="ECO:0000256" key="2">
    <source>
        <dbReference type="ARBA" id="ARBA00006683"/>
    </source>
</evidence>
<gene>
    <name evidence="10" type="ORF">SAMN04515656_13910</name>
</gene>
<dbReference type="RefSeq" id="WP_090309838.1">
    <property type="nucleotide sequence ID" value="NZ_FNRK01000039.1"/>
</dbReference>
<feature type="transmembrane region" description="Helical" evidence="7">
    <location>
        <begin position="176"/>
        <end position="195"/>
    </location>
</feature>
<dbReference type="GO" id="GO:0005886">
    <property type="term" value="C:plasma membrane"/>
    <property type="evidence" value="ECO:0007669"/>
    <property type="project" value="UniProtKB-SubCell"/>
</dbReference>
<dbReference type="EMBL" id="FNRK01000039">
    <property type="protein sequence ID" value="SEA83337.1"/>
    <property type="molecule type" value="Genomic_DNA"/>
</dbReference>
<proteinExistence type="inferred from homology"/>
<dbReference type="PANTHER" id="PTHR32309">
    <property type="entry name" value="TYROSINE-PROTEIN KINASE"/>
    <property type="match status" value="1"/>
</dbReference>
<keyword evidence="3" id="KW-1003">Cell membrane</keyword>
<feature type="domain" description="Tyrosine-protein kinase G-rich" evidence="9">
    <location>
        <begin position="151"/>
        <end position="198"/>
    </location>
</feature>
<dbReference type="GO" id="GO:0004713">
    <property type="term" value="F:protein tyrosine kinase activity"/>
    <property type="evidence" value="ECO:0007669"/>
    <property type="project" value="TreeGrafter"/>
</dbReference>
<dbReference type="InterPro" id="IPR003856">
    <property type="entry name" value="LPS_length_determ_N"/>
</dbReference>